<comment type="caution">
    <text evidence="1">The sequence shown here is derived from an EMBL/GenBank/DDBJ whole genome shotgun (WGS) entry which is preliminary data.</text>
</comment>
<accession>A0ABS6B147</accession>
<dbReference type="RefSeq" id="WP_215917830.1">
    <property type="nucleotide sequence ID" value="NZ_JAHKNI010000004.1"/>
</dbReference>
<name>A0ABS6B147_9NOCA</name>
<reference evidence="1 2" key="1">
    <citation type="submission" date="2021-06" db="EMBL/GenBank/DDBJ databases">
        <title>Actinomycetes sequencing.</title>
        <authorList>
            <person name="Shan Q."/>
        </authorList>
    </citation>
    <scope>NUCLEOTIDE SEQUENCE [LARGE SCALE GENOMIC DNA]</scope>
    <source>
        <strain evidence="1 2">NEAU-G5</strain>
    </source>
</reference>
<organism evidence="1 2">
    <name type="scientific">Nocardia albiluteola</name>
    <dbReference type="NCBI Taxonomy" id="2842303"/>
    <lineage>
        <taxon>Bacteria</taxon>
        <taxon>Bacillati</taxon>
        <taxon>Actinomycetota</taxon>
        <taxon>Actinomycetes</taxon>
        <taxon>Mycobacteriales</taxon>
        <taxon>Nocardiaceae</taxon>
        <taxon>Nocardia</taxon>
    </lineage>
</organism>
<sequence>MSQPAGDHRIDPEQHAALTAKYGGHLDELAETIHTVSNLVAEASSTGIRGEFSTSWSSATKSAMAEGMKAQAALKDLKELLDHGRGGYTATEAESRSVFVNLPRQS</sequence>
<keyword evidence="2" id="KW-1185">Reference proteome</keyword>
<protein>
    <recommendedName>
        <fullName evidence="3">WXG100 family type VII secretion target</fullName>
    </recommendedName>
</protein>
<evidence type="ECO:0008006" key="3">
    <source>
        <dbReference type="Google" id="ProtNLM"/>
    </source>
</evidence>
<dbReference type="Proteomes" id="UP000733379">
    <property type="component" value="Unassembled WGS sequence"/>
</dbReference>
<proteinExistence type="predicted"/>
<evidence type="ECO:0000313" key="2">
    <source>
        <dbReference type="Proteomes" id="UP000733379"/>
    </source>
</evidence>
<dbReference type="EMBL" id="JAHKNI010000004">
    <property type="protein sequence ID" value="MBU3062968.1"/>
    <property type="molecule type" value="Genomic_DNA"/>
</dbReference>
<gene>
    <name evidence="1" type="ORF">KO481_15730</name>
</gene>
<evidence type="ECO:0000313" key="1">
    <source>
        <dbReference type="EMBL" id="MBU3062968.1"/>
    </source>
</evidence>